<sequence length="54" mass="6174">MSVDQQEGGPGTGAPRVMDSKWAIEQCNEWLRLHERVPIPEAERERNERAERAG</sequence>
<dbReference type="KEGG" id="mdu:MDUV_00770"/>
<feature type="region of interest" description="Disordered" evidence="1">
    <location>
        <begin position="1"/>
        <end position="20"/>
    </location>
</feature>
<name>A0A7I7JTN6_9MYCO</name>
<reference evidence="2 3" key="1">
    <citation type="journal article" date="2019" name="Emerg. Microbes Infect.">
        <title>Comprehensive subspecies identification of 175 nontuberculous mycobacteria species based on 7547 genomic profiles.</title>
        <authorList>
            <person name="Matsumoto Y."/>
            <person name="Kinjo T."/>
            <person name="Motooka D."/>
            <person name="Nabeya D."/>
            <person name="Jung N."/>
            <person name="Uechi K."/>
            <person name="Horii T."/>
            <person name="Iida T."/>
            <person name="Fujita J."/>
            <person name="Nakamura S."/>
        </authorList>
    </citation>
    <scope>NUCLEOTIDE SEQUENCE [LARGE SCALE GENOMIC DNA]</scope>
    <source>
        <strain evidence="2 3">JCM 6396</strain>
    </source>
</reference>
<evidence type="ECO:0000313" key="3">
    <source>
        <dbReference type="Proteomes" id="UP000467006"/>
    </source>
</evidence>
<organism evidence="2 3">
    <name type="scientific">Mycolicibacterium duvalii</name>
    <dbReference type="NCBI Taxonomy" id="39688"/>
    <lineage>
        <taxon>Bacteria</taxon>
        <taxon>Bacillati</taxon>
        <taxon>Actinomycetota</taxon>
        <taxon>Actinomycetes</taxon>
        <taxon>Mycobacteriales</taxon>
        <taxon>Mycobacteriaceae</taxon>
        <taxon>Mycolicibacterium</taxon>
    </lineage>
</organism>
<keyword evidence="3" id="KW-1185">Reference proteome</keyword>
<dbReference type="EMBL" id="AP022563">
    <property type="protein sequence ID" value="BBX15217.1"/>
    <property type="molecule type" value="Genomic_DNA"/>
</dbReference>
<gene>
    <name evidence="2" type="ORF">MDUV_00770</name>
</gene>
<proteinExistence type="predicted"/>
<evidence type="ECO:0000256" key="1">
    <source>
        <dbReference type="SAM" id="MobiDB-lite"/>
    </source>
</evidence>
<dbReference type="Proteomes" id="UP000467006">
    <property type="component" value="Chromosome"/>
</dbReference>
<evidence type="ECO:0000313" key="2">
    <source>
        <dbReference type="EMBL" id="BBX15217.1"/>
    </source>
</evidence>
<dbReference type="AlphaFoldDB" id="A0A7I7JTN6"/>
<accession>A0A7I7JTN6</accession>
<protein>
    <submittedName>
        <fullName evidence="2">Uncharacterized protein</fullName>
    </submittedName>
</protein>